<evidence type="ECO:0000313" key="6">
    <source>
        <dbReference type="Proteomes" id="UP001158066"/>
    </source>
</evidence>
<protein>
    <submittedName>
        <fullName evidence="5">Ribose 5-phosphate isomerase B</fullName>
    </submittedName>
</protein>
<dbReference type="Gene3D" id="3.40.1400.10">
    <property type="entry name" value="Sugar-phosphate isomerase, RpiB/LacA/LacB"/>
    <property type="match status" value="1"/>
</dbReference>
<keyword evidence="6" id="KW-1185">Reference proteome</keyword>
<feature type="binding site" evidence="4">
    <location>
        <begin position="66"/>
        <end position="70"/>
    </location>
    <ligand>
        <name>D-ribulose 5-phosphate</name>
        <dbReference type="ChEBI" id="CHEBI:58121"/>
    </ligand>
</feature>
<evidence type="ECO:0000256" key="2">
    <source>
        <dbReference type="ARBA" id="ARBA00023235"/>
    </source>
</evidence>
<evidence type="ECO:0000256" key="3">
    <source>
        <dbReference type="PIRSR" id="PIRSR005384-1"/>
    </source>
</evidence>
<reference evidence="5" key="1">
    <citation type="submission" date="2017-05" db="EMBL/GenBank/DDBJ databases">
        <authorList>
            <person name="Varghese N."/>
            <person name="Submissions S."/>
        </authorList>
    </citation>
    <scope>NUCLEOTIDE SEQUENCE</scope>
    <source>
        <strain evidence="5">Su22</strain>
    </source>
</reference>
<feature type="active site" description="Proton donor" evidence="3">
    <location>
        <position position="98"/>
    </location>
</feature>
<feature type="binding site" evidence="4">
    <location>
        <position position="132"/>
    </location>
    <ligand>
        <name>D-ribulose 5-phosphate</name>
        <dbReference type="ChEBI" id="CHEBI:58121"/>
    </ligand>
</feature>
<dbReference type="RefSeq" id="WP_283409107.1">
    <property type="nucleotide sequence ID" value="NZ_FXUF01000005.1"/>
</dbReference>
<keyword evidence="2 5" id="KW-0413">Isomerase</keyword>
<feature type="binding site" evidence="4">
    <location>
        <position position="99"/>
    </location>
    <ligand>
        <name>D-ribulose 5-phosphate</name>
        <dbReference type="ChEBI" id="CHEBI:58121"/>
    </ligand>
</feature>
<dbReference type="NCBIfam" id="NF004051">
    <property type="entry name" value="PRK05571.1"/>
    <property type="match status" value="1"/>
</dbReference>
<dbReference type="SUPFAM" id="SSF89623">
    <property type="entry name" value="Ribose/Galactose isomerase RpiB/AlsB"/>
    <property type="match status" value="1"/>
</dbReference>
<dbReference type="NCBIfam" id="TIGR00689">
    <property type="entry name" value="rpiB_lacA_lacB"/>
    <property type="match status" value="1"/>
</dbReference>
<dbReference type="PANTHER" id="PTHR43732">
    <property type="entry name" value="RIBOSE 5-PHOSPHATE ISOMERASE-RELATED"/>
    <property type="match status" value="1"/>
</dbReference>
<dbReference type="EMBL" id="FXUF01000005">
    <property type="protein sequence ID" value="SMP54927.1"/>
    <property type="molecule type" value="Genomic_DNA"/>
</dbReference>
<comment type="caution">
    <text evidence="5">The sequence shown here is derived from an EMBL/GenBank/DDBJ whole genome shotgun (WGS) entry which is preliminary data.</text>
</comment>
<feature type="active site" description="Proton acceptor" evidence="3">
    <location>
        <position position="65"/>
    </location>
</feature>
<dbReference type="GO" id="GO:0016861">
    <property type="term" value="F:intramolecular oxidoreductase activity, interconverting aldoses and ketoses"/>
    <property type="evidence" value="ECO:0007669"/>
    <property type="project" value="UniProtKB-ARBA"/>
</dbReference>
<dbReference type="AlphaFoldDB" id="A0AA46AIV9"/>
<dbReference type="Pfam" id="PF02502">
    <property type="entry name" value="LacAB_rpiB"/>
    <property type="match status" value="1"/>
</dbReference>
<gene>
    <name evidence="5" type="ORF">SAMN06296020_105192</name>
</gene>
<feature type="binding site" evidence="4">
    <location>
        <position position="109"/>
    </location>
    <ligand>
        <name>D-ribulose 5-phosphate</name>
        <dbReference type="ChEBI" id="CHEBI:58121"/>
    </ligand>
</feature>
<organism evidence="5 6">
    <name type="scientific">Anoxynatronum buryatiense</name>
    <dbReference type="NCBI Taxonomy" id="489973"/>
    <lineage>
        <taxon>Bacteria</taxon>
        <taxon>Bacillati</taxon>
        <taxon>Bacillota</taxon>
        <taxon>Clostridia</taxon>
        <taxon>Eubacteriales</taxon>
        <taxon>Clostridiaceae</taxon>
        <taxon>Anoxynatronum</taxon>
    </lineage>
</organism>
<accession>A0AA46AIV9</accession>
<dbReference type="PANTHER" id="PTHR43732:SF1">
    <property type="entry name" value="RIBOSE 5-PHOSPHATE ISOMERASE"/>
    <property type="match status" value="1"/>
</dbReference>
<dbReference type="GO" id="GO:0005975">
    <property type="term" value="P:carbohydrate metabolic process"/>
    <property type="evidence" value="ECO:0007669"/>
    <property type="project" value="InterPro"/>
</dbReference>
<dbReference type="InterPro" id="IPR051812">
    <property type="entry name" value="SPI_LacAB/RpiB"/>
</dbReference>
<evidence type="ECO:0000256" key="1">
    <source>
        <dbReference type="ARBA" id="ARBA00008754"/>
    </source>
</evidence>
<dbReference type="PIRSF" id="PIRSF005384">
    <property type="entry name" value="RpiB_LacA_B"/>
    <property type="match status" value="1"/>
</dbReference>
<feature type="binding site" evidence="4">
    <location>
        <position position="136"/>
    </location>
    <ligand>
        <name>D-ribulose 5-phosphate</name>
        <dbReference type="ChEBI" id="CHEBI:58121"/>
    </ligand>
</feature>
<dbReference type="Proteomes" id="UP001158066">
    <property type="component" value="Unassembled WGS sequence"/>
</dbReference>
<dbReference type="InterPro" id="IPR003500">
    <property type="entry name" value="RpiB_LacA_LacB"/>
</dbReference>
<name>A0AA46AIV9_9CLOT</name>
<evidence type="ECO:0000256" key="4">
    <source>
        <dbReference type="PIRSR" id="PIRSR005384-2"/>
    </source>
</evidence>
<dbReference type="InterPro" id="IPR004785">
    <property type="entry name" value="RpiB"/>
</dbReference>
<comment type="similarity">
    <text evidence="1">Belongs to the LacAB/RpiB family.</text>
</comment>
<evidence type="ECO:0000313" key="5">
    <source>
        <dbReference type="EMBL" id="SMP54927.1"/>
    </source>
</evidence>
<dbReference type="InterPro" id="IPR036569">
    <property type="entry name" value="RpiB_LacA_LacB_sf"/>
</dbReference>
<proteinExistence type="inferred from homology"/>
<dbReference type="NCBIfam" id="TIGR01120">
    <property type="entry name" value="rpiB"/>
    <property type="match status" value="1"/>
</dbReference>
<sequence>MKIAIGSDHGGYALKELIYQHLVDQEYEVTDFGTHDEESCDYPVYAQKVAEAVAAGKYQRGILLCGTGIGISIAANKVPGIRCALVSDCYSARSTRQHNDSNVLALGGRVIGPELALELVKVWLETSFDGGRHQRRVDLITQLEATYGRQ</sequence>
<feature type="binding site" evidence="4">
    <location>
        <begin position="8"/>
        <end position="9"/>
    </location>
    <ligand>
        <name>D-ribulose 5-phosphate</name>
        <dbReference type="ChEBI" id="CHEBI:58121"/>
    </ligand>
</feature>